<dbReference type="Pfam" id="PF03968">
    <property type="entry name" value="LptD_N"/>
    <property type="match status" value="1"/>
</dbReference>
<evidence type="ECO:0000256" key="1">
    <source>
        <dbReference type="ARBA" id="ARBA00022729"/>
    </source>
</evidence>
<reference evidence="4 5" key="1">
    <citation type="submission" date="2023-09" db="EMBL/GenBank/DDBJ databases">
        <authorList>
            <person name="Rey-Velasco X."/>
        </authorList>
    </citation>
    <scope>NUCLEOTIDE SEQUENCE [LARGE SCALE GENOMIC DNA]</scope>
    <source>
        <strain evidence="4 5">W311</strain>
    </source>
</reference>
<evidence type="ECO:0000313" key="5">
    <source>
        <dbReference type="Proteomes" id="UP001302249"/>
    </source>
</evidence>
<dbReference type="Proteomes" id="UP001302249">
    <property type="component" value="Chromosome"/>
</dbReference>
<protein>
    <submittedName>
        <fullName evidence="4">LptA/OstA family protein</fullName>
    </submittedName>
</protein>
<organism evidence="4 5">
    <name type="scientific">Stakelama saccharophila</name>
    <dbReference type="NCBI Taxonomy" id="3075605"/>
    <lineage>
        <taxon>Bacteria</taxon>
        <taxon>Pseudomonadati</taxon>
        <taxon>Pseudomonadota</taxon>
        <taxon>Alphaproteobacteria</taxon>
        <taxon>Sphingomonadales</taxon>
        <taxon>Sphingomonadaceae</taxon>
        <taxon>Stakelama</taxon>
    </lineage>
</organism>
<dbReference type="Gene3D" id="2.60.450.10">
    <property type="entry name" value="Lipopolysaccharide (LPS) transport protein A like domain"/>
    <property type="match status" value="1"/>
</dbReference>
<feature type="domain" description="Organic solvent tolerance-like N-terminal" evidence="3">
    <location>
        <begin position="37"/>
        <end position="143"/>
    </location>
</feature>
<name>A0ABZ0BDD3_9SPHN</name>
<dbReference type="PANTHER" id="PTHR36504">
    <property type="entry name" value="LIPOPOLYSACCHARIDE EXPORT SYSTEM PROTEIN LPTA"/>
    <property type="match status" value="1"/>
</dbReference>
<keyword evidence="1 2" id="KW-0732">Signal</keyword>
<evidence type="ECO:0000259" key="3">
    <source>
        <dbReference type="Pfam" id="PF03968"/>
    </source>
</evidence>
<proteinExistence type="predicted"/>
<feature type="signal peptide" evidence="2">
    <location>
        <begin position="1"/>
        <end position="21"/>
    </location>
</feature>
<evidence type="ECO:0000313" key="4">
    <source>
        <dbReference type="EMBL" id="WNO55096.1"/>
    </source>
</evidence>
<evidence type="ECO:0000256" key="2">
    <source>
        <dbReference type="SAM" id="SignalP"/>
    </source>
</evidence>
<dbReference type="PANTHER" id="PTHR36504:SF1">
    <property type="entry name" value="LIPOPOLYSACCHARIDE EXPORT SYSTEM PROTEIN LPTA"/>
    <property type="match status" value="1"/>
</dbReference>
<sequence length="179" mass="18709">MSLRRSLIAGLAALTALSGVAAAQSRHNTSAPIDFAAEHIELQDKASRAILSGDVNITQAEMSLNAARVTVHYTGRIIGGSPQVSRMEAAGGVLVRRPQQTARSQYAVYDLNSRVITMLGNVQLVQDGNTIGGGRLRIDLDTGRAVIDGSAVGTGSTAPGAVERQNGRVTGTFSVPERD</sequence>
<gene>
    <name evidence="4" type="ORF">RPR59_03075</name>
</gene>
<feature type="chain" id="PRO_5047549766" evidence="2">
    <location>
        <begin position="22"/>
        <end position="179"/>
    </location>
</feature>
<dbReference type="EMBL" id="CP135076">
    <property type="protein sequence ID" value="WNO55096.1"/>
    <property type="molecule type" value="Genomic_DNA"/>
</dbReference>
<dbReference type="InterPro" id="IPR052037">
    <property type="entry name" value="LPS_export_LptA"/>
</dbReference>
<keyword evidence="5" id="KW-1185">Reference proteome</keyword>
<accession>A0ABZ0BDD3</accession>
<dbReference type="InterPro" id="IPR005653">
    <property type="entry name" value="OstA-like_N"/>
</dbReference>